<evidence type="ECO:0000256" key="1">
    <source>
        <dbReference type="SAM" id="Coils"/>
    </source>
</evidence>
<dbReference type="Proteomes" id="UP001437256">
    <property type="component" value="Unassembled WGS sequence"/>
</dbReference>
<dbReference type="Pfam" id="PF12937">
    <property type="entry name" value="F-box-like"/>
    <property type="match status" value="1"/>
</dbReference>
<dbReference type="InterPro" id="IPR001810">
    <property type="entry name" value="F-box_dom"/>
</dbReference>
<reference evidence="3 4" key="1">
    <citation type="submission" date="2024-05" db="EMBL/GenBank/DDBJ databases">
        <title>A draft genome resource for the thread blight pathogen Marasmius tenuissimus strain MS-2.</title>
        <authorList>
            <person name="Yulfo-Soto G.E."/>
            <person name="Baruah I.K."/>
            <person name="Amoako-Attah I."/>
            <person name="Bukari Y."/>
            <person name="Meinhardt L.W."/>
            <person name="Bailey B.A."/>
            <person name="Cohen S.P."/>
        </authorList>
    </citation>
    <scope>NUCLEOTIDE SEQUENCE [LARGE SCALE GENOMIC DNA]</scope>
    <source>
        <strain evidence="3 4">MS-2</strain>
    </source>
</reference>
<dbReference type="EMBL" id="JBBXMP010000006">
    <property type="protein sequence ID" value="KAL0070586.1"/>
    <property type="molecule type" value="Genomic_DNA"/>
</dbReference>
<evidence type="ECO:0000313" key="4">
    <source>
        <dbReference type="Proteomes" id="UP001437256"/>
    </source>
</evidence>
<sequence length="539" mass="61239">MSTKNNHSLPHVQSLLRRCISSSERYVISGHLEEAQKELRSREIEINKLKADLLMLENERDQLKNRVETFRALLAPVHRLPTELLASILKYAAECGDIHEQITPTEAPRIVTLSMVCSRWREITLSTPSLWSFISLWLFDWIYKVSPNDDDEGFGDPKYEFKGVEEISRLKRILQLFLKRSQTTQLDIRLRLTLIQATLLDYEASVIRSVLEVLVPTASRWKSLNIDLPEDLSSDVSALSLLQNLSSLQHLDLPLPWHGPHVEGCPSVTSVRLGMATGMLLIPWHQVRTLHFTGFGGSVEQALDTVRSCSGVEDLTLECAPLMVNPPAIPPIVSPCLTSLTLREFQLRPRPGRTSAFRLFSLPQLSTLTLWADEVNMDIRDFSDFLYRSSCTITHLTIQSSYMGKYGPKENEDTIIAFLRLLPTLKVLCLKEKHAPERHRCNKLVSRTLLRRLSAHRRCYSDSPFLPHLSELTLSVYGKKLDTEALIEAVASRWLQAESNTGITRLQSLNLELIDKSSPTLESLHYLRRAGLKVEIFGC</sequence>
<organism evidence="3 4">
    <name type="scientific">Marasmius tenuissimus</name>
    <dbReference type="NCBI Taxonomy" id="585030"/>
    <lineage>
        <taxon>Eukaryota</taxon>
        <taxon>Fungi</taxon>
        <taxon>Dikarya</taxon>
        <taxon>Basidiomycota</taxon>
        <taxon>Agaricomycotina</taxon>
        <taxon>Agaricomycetes</taxon>
        <taxon>Agaricomycetidae</taxon>
        <taxon>Agaricales</taxon>
        <taxon>Marasmiineae</taxon>
        <taxon>Marasmiaceae</taxon>
        <taxon>Marasmius</taxon>
    </lineage>
</organism>
<dbReference type="Gene3D" id="3.80.10.10">
    <property type="entry name" value="Ribonuclease Inhibitor"/>
    <property type="match status" value="1"/>
</dbReference>
<dbReference type="SUPFAM" id="SSF81383">
    <property type="entry name" value="F-box domain"/>
    <property type="match status" value="1"/>
</dbReference>
<protein>
    <recommendedName>
        <fullName evidence="2">F-box domain-containing protein</fullName>
    </recommendedName>
</protein>
<feature type="coiled-coil region" evidence="1">
    <location>
        <begin position="32"/>
        <end position="73"/>
    </location>
</feature>
<comment type="caution">
    <text evidence="3">The sequence shown here is derived from an EMBL/GenBank/DDBJ whole genome shotgun (WGS) entry which is preliminary data.</text>
</comment>
<keyword evidence="1" id="KW-0175">Coiled coil</keyword>
<gene>
    <name evidence="3" type="ORF">AAF712_002425</name>
</gene>
<evidence type="ECO:0000313" key="3">
    <source>
        <dbReference type="EMBL" id="KAL0070586.1"/>
    </source>
</evidence>
<keyword evidence="4" id="KW-1185">Reference proteome</keyword>
<evidence type="ECO:0000259" key="2">
    <source>
        <dbReference type="Pfam" id="PF12937"/>
    </source>
</evidence>
<dbReference type="Gene3D" id="1.20.1280.50">
    <property type="match status" value="1"/>
</dbReference>
<accession>A0ABR3A9K7</accession>
<name>A0ABR3A9K7_9AGAR</name>
<dbReference type="InterPro" id="IPR032675">
    <property type="entry name" value="LRR_dom_sf"/>
</dbReference>
<feature type="domain" description="F-box" evidence="2">
    <location>
        <begin position="78"/>
        <end position="135"/>
    </location>
</feature>
<dbReference type="InterPro" id="IPR036047">
    <property type="entry name" value="F-box-like_dom_sf"/>
</dbReference>
<proteinExistence type="predicted"/>
<dbReference type="SUPFAM" id="SSF52047">
    <property type="entry name" value="RNI-like"/>
    <property type="match status" value="1"/>
</dbReference>